<feature type="non-terminal residue" evidence="1">
    <location>
        <position position="5829"/>
    </location>
</feature>
<accession>A0ACB8VWF5</accession>
<evidence type="ECO:0000313" key="1">
    <source>
        <dbReference type="EMBL" id="KAI3359790.1"/>
    </source>
</evidence>
<evidence type="ECO:0000313" key="2">
    <source>
        <dbReference type="Proteomes" id="UP000831701"/>
    </source>
</evidence>
<comment type="caution">
    <text evidence="1">The sequence shown here is derived from an EMBL/GenBank/DDBJ whole genome shotgun (WGS) entry which is preliminary data.</text>
</comment>
<dbReference type="Proteomes" id="UP000831701">
    <property type="component" value="Chromosome 17"/>
</dbReference>
<sequence>MPVEQRHLKLALMLLFLLDLNISLTKLNGNTTVREGDSVNLTCTNDCDDGNLTSAFTWLMNGEPINEGPVLYLSSLSSTNSGNYTCSLKTHTGTTSGVINIDVEYGPKNTSVSVTPSTEVDAGSNITLICSSHANPPVENYTWFKINNDDIVDVEHQSVFLCRDGGQYFCSAANKHSSQNSSVVTLQIKQYWATFKRDALIIPTAAVLLIVTTAIVIGEQQMDSSDDDRCVMYSTVCRKKELCESLITTGKSFNVWAEQMKLTWALTLLFLSDLNISLTKLNGNTTMREGDSVNLTCTNDCDDGNLTSAFTWLMNGEPINEGPVLYLSSLSSTNSGNYTCSLKTHTGTTSGVINIDVEYNGYEIHHMVSLSDGPKNTSVSVTPSTEVDASSNITLICSSHANPPVENYTWFKINNDDIVDVEHQSVFLCRDGGQYFCSATNKHGSQNSSVVTLQMRVEAHPAAFNRYELLIIPAVAVLLIVTSVIVVRRLNKKRTKAAETDCEEDIQNIQNNDTYANWPVFNNNQSQEGDLCDGAMTEIIYTTVNFHNKRQSSMQRQMDPHNDDESVIYSTVHSSDDNRSLLAGKVVIKMIKNMSVSHQREYVFYKESYYHSVTSPLSQRYIYTTYFISDKGDQPKSLVADSEGNDERSASLVDSKESNKSPKRPNDESLKSPKKKKKKRKRNKKKKDGSLSSNQDKNLSDLSHVSLGDNQGKTMQGGRDSSDCDSSDNAMDETPDSLQDEPSSLESQPSSLAANSTTTAPENTQIIQSENAVATAEAGTERQSEEPPGQPDEGKSNAQKSTQDQTLKAAPSDTPSQRPTSDDSKSTTSQPGSGKGAKAANLKDQADRKNTKTKKETTENKQPTLDQNANVEPNVKQTGETKQKGKSQQGQKQTPAAEPKMVFGSQTSLQADSTGSSVEQKMVFGPQTLPKAASTGSSVDPEGTEVPMVVQQSESGQDSTAAQTSDAYKESKDDNRDKTGSSTPAQPKRLTKNKTIPAHDRLTIYFHAVLSKDFKFDPKEDHVFIRAGSRIGKWEEDAVELFVTRDLGEHGFLVEGSLTTIKTKAVSVSIPYKYIVYKKGDYEYEFIYKLDSAQEKTNRCLFVKSHLLNHEGDWHQYDDIVCAAPSKNIMKRFKNTVKETFWPEQKKNLIRGREIAGNIMLETIFDLLRSWTGINLRNFLIQLHQFFEVYGEPFVYEGEQKKWQSLEYGKDNVRSMLKDFMLTNVIPQLLKDGDGKSLYIEDSMRAGVIMLCTCKQYDIRLTDAELHRLCTALRLPKLNKEDFLQFWADFSQDVSMLNLPEKLVHLINTVKRVGMPRWILVLPLLHLLKGTTKPFEVPTSVNWKSNLSWAGLQGLDMQNSAYMSSQDRKALVNLMKSNSHLMEVDALLVRSCLYLMSLDDLTECVTNIDIELLDILHLFTMKAPQDITQISVRTVSDILSHIQEHLIEEKYRHFTEGYRRECLATAVKLLEKLCKGVKPSSYTQNYPEIPVACMNLVASVSDFVYGSKQQETQEVEREQKYAKDLICQAMVIMRDWISQSFRRSLLNKGLSSLYKAEATEEIETWNNIISICFKDEDLTEQWRQTFIKDFEGKYKQETALDQIEFYCEKTEELSKTHPHISVSIEKCALEAVTSLCQTKSEGKLFERLKINWKFGKLISTIIQKSWPKDHRGNDQKDEEVVLQHILSWTAAKNIFQLHGAEEKLIEKLSQDAMDKIAIAISSFTAIKNQLIHGDIKINILNIILERKNAYLELLKIDCLSENEQYKDDAKMRRLLQCRQDEVEAVRYEKKLVEVLLTMSHKLEEHMTVDVADIEERQQVNIDVMPLNRFMEVHQFGQMSSTMAGVVTYFNLDEDIRHMAEVLYTFRDSYIFKECWEKQARLLVAKEMEDDDPDEEEVEDSTATPEIIHDDIFKPCFANYKDIYTCLKNGSICLAEVNQLFSAYKGKYEELANDLDIMCGIDKSTDKNWIHSRVQQIEQYHELHLAVASAVIIMTVKDTLCLQGDFRVLKTLTEVGHADFQNEQLNRIDNDLMQAKMVLVDITEPRRLCLQELGLRGLFVKWVKDALEDINELKVFVDLASISAGENDMDVDRVACFHDAVLGYSSMLYELKPASGFHEFKEVLKKLWRALENDSNLPNKLRDSARHLEWLRTVKDSHGSVELSSLSLATAINNKGIYLISAQNAKKLNLDTALRLQIPEEHDDGQQMRYYSLEDLRELQNKLMLMSGKGDQGQNEVDHFAEVFANVQRLAEAFIALYTAGNPLFRRWKAQINCSLGSKEPSIMMDFNLDSVVSVVIVEGSIEEQLPEFCRKMEKCLDYWRDFVDKQRSQHYYLNYYTAEQIVYLCSKLSQQNVSNVEDQVLMMLSFVKPNCTASDLRQVWHSLQYEILTKPEEQNQDIEFQTFVMVPRTELGDPDFPSDLDHLPSLVEQAKGSQKCDLIWNAYMKDMKNFLPHTLDIKNLGRLLEILANKEDESEEGESEEDISDYNTGSLIMRQLPQGLATGNPNLIVCPHDEVLTSCIFIYMSSENEILPTYDEVLLCNSSTPYEQVELFLRRCLSTGYRGQKIYSLLYGDLLSYDVSSKVESFFQRMKMQSRKDYRLVIICSSEREHAYLPSAFSQYRLHMIPQEPLTKIQWYLHKHFVVPADQCSAAAAFKDRLCVGVISSKRAGVGKSLYIKRLYEKLKRSTKKSSMMKCIRLIEPSVDENVILQSLLNTPKSKELMIFHFDITSSVQKGLHEFLFKLLILRYLMDSEGKMWKCNDKQLYLIEILEPTVRSTRNAPRQDQIVKSTFTDVFPNIFCRPPKEVLMLEMQKQEDPTIVSTDDPLMDDEEFRSAAFQRPYQYLTRFHNHSDLDAFTYRGVEGSHMECLQMLLMHCGIMDPSWAELRNFAWFLNLQLQDCETSVFCDPTFTGDTLTGFKTFVVDFMILMAKDFATPSLSISDQSPGRLQMDLTGVRDEDLAPFLIRKRWETEPHPYIFFNDDHVSMTFIGFHLQPNEHNSVDAIEPTSGKVIKKNVMTRALYEGLQLQRVPFNVNFDSLPRGEKIERICNVLGIQWPLDPDETYELTTDNILKMLAIHMRFRCGIPVIIMGETGCGKTRLIKFLCELRRSGVATENMKLVKVHGGTTSEMIYTKVREAENIAFVNKQDYGFDSVLFFDEANTTEAISSIKEVLCDKTVKGDSLTRNCGLQIIAACNPYRKHTDEMIQRLESAGLGYRVRAEETDEKLGSIPLRQLVYRVQALPPSMIPLVWDFGQLNDHTEKIYIQQIVQRVAENKAIDQSYIKCITDVLSASQKYMRTRKDECSFVSLRDVERCMQAFVWFYENHVMFFTELEEFESKQKTEKNERHQRPLDVRDPVLWSLIMAIGVCYHACLENKDKYRQKISKSLPPAYSPARVSQEISLMQDLLLGGVPMGDTIARNSALKENVFMMVLCIELRIPLFLVGKPGSSKSLSKTLVADAMQGQAAHSDLYKMLKQVHLVSFQCSPHSTPEGIINTFKQCGRFQEGKNLDEYISVVVLDEIGLAEDSPKMPLKTLHPLLEEGCIDDEPLPHKKVGFIGISNWALDPAKMNRGIFVSRGDPDEKELIESAKGICRSDAMVLEKVRDFFQPFARAYLKICHKQGKGFFGLRDYYSLIKMIFTVAKASQRKPTAQETVKAVLRNFSGRDDVNAVAVFTQRLQIAPNLENISAIEFVRENIQAVGQEEECRYLLVLTKNYAALQILQQTFFSESGQPEIIFGSSFPKDQEYTQICRNINRVKICMETGQTVVLLNLQNLYESLYDALNQYYVCLGGQKYVDLGLGTHRVKCRVHKDFRLIVIEEREVVYKQFPIPLINRLEKHYLDIHTVLKTEQKRIVDELEKWVKLFVSLSSQHTAVVSAYKYQPPDVFIGYHSDTCASVVLQVIEKQKDSLEISDPERRVLDEAKLILLRCATPDSVVRLDCTGLPKVESESLAKIYFEEQNSSCLADFILAHTSQEVHCYSSFTEVTTFSRLLTASDLEPLEQKLHNVELLSLQQFDTEHSFLKKIRNFVTAGSSNTGPCNKILIIQCDFDEASHSANLIASAKYSSINVINKITQESMGSKVFVYFITRLPRMEGGTSYVGFHGGPWRSVHIDDLRRSKDIVSDIKTLQNMTISQMFETKMSQPEAMEVDDMYTENEQEEAELEENVCDDVVDTTALVRSCVQSAVGMLRDQVESGSRSTQRVEILLTLLSEDNQMKGEFVQMVKRHLHSLLATHDDTLSSIKSNWVIKEASNIDALQEGGTFRHTLWKRVQAVVIPLLAQLVSVIDRDQNLDILLDGKCSDSVKRLWLDIFGNDKLLEIQHLTLDHNSDTRTILVQNYISQDRNMRCSMPFSWRIKNYLEELWVHALQHEGQTQHEFDEFFWKTPLGRYIGKADPEMQTEFFQRYLQDFISMTMNVTCQEDLQLLCGALNCCVSELRLRLNATDTVTSLPWVHAAYHDFKNRLQNLSRMICIEPQVTQQLLRNHHARDRDELVLDVYAAFACVEYLEPAVLVRDDQRQAWLRQVKKLQVPIELICSEHSVRNYGERSKAIVCRVQAGWNRIFSLSLFVEHILLGIEEVEGKLTPLVLEHTKGLGQVLEKNSDLKTRQCFEAVIGLLKTCKDAAVERIFRFGLTLCPVCMGDPQDPLCLPCEHIYCVACIRRWLGPGQMYCPLCMNPVDDNFLMVPSDAIRIQVNHHAQFRKRCNAFFIDLVSTVCFKDNCPPCSDIILHLLSFIMVEANTVPFLRANRQVLTKVLSPFDDSVDKNPVVRSVVLKLLLKYSFDEVKGYLQQHLVAVEQSNILEETDKTELYLLYINCLEDSMFERSQFRSIADKQVCLQDESAFLTDYLQSHAVTVTTTVEYLQQVARVRMDLDMAASLIVEKLRASVTPEAQESGQSGISAFLTSVVNLCRKSGNNWYRVYLIRKICSQHGVEFVLKLLKGDHMRWLFPEEVLQKSEEAAQIDQYLVCGEHYKTIRDAVAKGVMEGKVDGLDEACERCRCPPQWTTVYLLLALYREVTTLYREANASFHPKPEQLEALVAYIQTSKFLASQEVKAFARALVNNQLGPLGVRPGTSGTQRVLVDITIHLAAVLLCGNQAILAPLQQLATTPANMQAAFLPTMPEDMLAAAQQALGGLRWYNCPNGHPCTIGECGQPMQTSRCVDCGAVIGGNNHVAVQGFRVVPLQGDRTQKGHILGDPSRRDTPDMLDTKNISPVPFTVVRMLTHMAMLLGACSQPQFISAIIRPPVHDLGTFLLAHLRKDLEHLIRSLGKGTDDTVSAVHLLISSLLEAPQQQQWPVPYNNVLSTKEARNGWEMEVSNAIITPQLKHLDRQLKEVNTFIRTDSRVSANPVMKLVFGDPRLFLTSLPQNSLIHTSAVWNCREKVSLLILTHIVEQHDGKDTMPVLWRFLQREAELRLVRHLPDILTLQRNLVKKFQNTSELTCGTIAEFLHGQKADSLKAWYEKHIKIFLTTWNQLRVSLATNGEIKIPAEFCQKDLDHRSDFKVLLPRRQGPGLCSTALVSYLIALHNDLVYCVDKHTGEETSYKVSPADLTDLHVIRYELERDLMPLVLSNTQYSIERGQETLHEYDLPKIQQQIISRFLLGKPLITLNGIPTLVNRHERNYEIILRDVKEKVKQEPLQTLTLLTIAGELHSYSEVCEALSTLEVALGFLAMTGGEPHMQLSGYLEEVLQMENQMATHILKALSMCCLKHCVALWQLLASLKSENMLRLKRDPFVGVSKKYKEALGEDKQRLLTGFFSKNSADTFLLEMHEFLVLVLKNPDAPETYRPDWGLKDTLVSYMERKDLDIPPEVEELFPEKICLSHY</sequence>
<reference evidence="1" key="1">
    <citation type="submission" date="2022-04" db="EMBL/GenBank/DDBJ databases">
        <title>Jade perch genome.</title>
        <authorList>
            <person name="Chao B."/>
        </authorList>
    </citation>
    <scope>NUCLEOTIDE SEQUENCE</scope>
    <source>
        <strain evidence="1">CB-2022</strain>
    </source>
</reference>
<keyword evidence="2" id="KW-1185">Reference proteome</keyword>
<proteinExistence type="predicted"/>
<dbReference type="EMBL" id="CM041547">
    <property type="protein sequence ID" value="KAI3359790.1"/>
    <property type="molecule type" value="Genomic_DNA"/>
</dbReference>
<gene>
    <name evidence="1" type="ORF">L3Q82_014166</name>
</gene>
<protein>
    <submittedName>
        <fullName evidence="1">Uncharacterized protein</fullName>
    </submittedName>
</protein>
<name>A0ACB8VWF5_9TELE</name>
<organism evidence="1 2">
    <name type="scientific">Scortum barcoo</name>
    <name type="common">barcoo grunter</name>
    <dbReference type="NCBI Taxonomy" id="214431"/>
    <lineage>
        <taxon>Eukaryota</taxon>
        <taxon>Metazoa</taxon>
        <taxon>Chordata</taxon>
        <taxon>Craniata</taxon>
        <taxon>Vertebrata</taxon>
        <taxon>Euteleostomi</taxon>
        <taxon>Actinopterygii</taxon>
        <taxon>Neopterygii</taxon>
        <taxon>Teleostei</taxon>
        <taxon>Neoteleostei</taxon>
        <taxon>Acanthomorphata</taxon>
        <taxon>Eupercaria</taxon>
        <taxon>Centrarchiformes</taxon>
        <taxon>Terapontoidei</taxon>
        <taxon>Terapontidae</taxon>
        <taxon>Scortum</taxon>
    </lineage>
</organism>